<organism evidence="1 2">
    <name type="scientific">Clostridium saccharobutylicum DSM 13864</name>
    <dbReference type="NCBI Taxonomy" id="1345695"/>
    <lineage>
        <taxon>Bacteria</taxon>
        <taxon>Bacillati</taxon>
        <taxon>Bacillota</taxon>
        <taxon>Clostridia</taxon>
        <taxon>Eubacteriales</taxon>
        <taxon>Clostridiaceae</taxon>
        <taxon>Clostridium</taxon>
    </lineage>
</organism>
<dbReference type="eggNOG" id="ENOG5030V3W">
    <property type="taxonomic scope" value="Bacteria"/>
</dbReference>
<gene>
    <name evidence="1" type="ORF">CLSA_c35530</name>
</gene>
<sequence length="128" mass="14487">MSKLSPRKLIKTIDKVISLNPTEITFVQKIKKEVDGAFEEETNQRTIKAIVYIEDNSGSININTGNQGTSYSSARYKMLADKDSDLDVTPFEKIKFISNGDKFEIKAVYPQVVQDIICGYLCDLERID</sequence>
<dbReference type="GeneID" id="55475877"/>
<dbReference type="HOGENOM" id="CLU_159833_0_0_9"/>
<dbReference type="OrthoDB" id="1683428at2"/>
<dbReference type="RefSeq" id="WP_022747905.1">
    <property type="nucleotide sequence ID" value="NC_022571.1"/>
</dbReference>
<dbReference type="AlphaFoldDB" id="U5MUR3"/>
<dbReference type="EMBL" id="CP006721">
    <property type="protein sequence ID" value="AGX44514.1"/>
    <property type="molecule type" value="Genomic_DNA"/>
</dbReference>
<keyword evidence="2" id="KW-1185">Reference proteome</keyword>
<dbReference type="Proteomes" id="UP000017118">
    <property type="component" value="Chromosome"/>
</dbReference>
<dbReference type="KEGG" id="csb:CLSA_c35530"/>
<reference evidence="1 2" key="1">
    <citation type="journal article" date="2013" name="Genome Announc.">
        <title>Complete Genome Sequence of the Solvent Producer Clostridium saccharobutylicum NCP262 (DSM 13864).</title>
        <authorList>
            <person name="Poehlein A."/>
            <person name="Hartwich K."/>
            <person name="Krabben P."/>
            <person name="Ehrenreich A."/>
            <person name="Liebl W."/>
            <person name="Durre P."/>
            <person name="Gottschalk G."/>
            <person name="Daniel R."/>
        </authorList>
    </citation>
    <scope>NUCLEOTIDE SEQUENCE [LARGE SCALE GENOMIC DNA]</scope>
    <source>
        <strain evidence="1">DSM 13864</strain>
    </source>
</reference>
<evidence type="ECO:0000313" key="1">
    <source>
        <dbReference type="EMBL" id="AGX44514.1"/>
    </source>
</evidence>
<evidence type="ECO:0000313" key="2">
    <source>
        <dbReference type="Proteomes" id="UP000017118"/>
    </source>
</evidence>
<proteinExistence type="predicted"/>
<protein>
    <recommendedName>
        <fullName evidence="3">Phage protein</fullName>
    </recommendedName>
</protein>
<accession>U5MUR3</accession>
<evidence type="ECO:0008006" key="3">
    <source>
        <dbReference type="Google" id="ProtNLM"/>
    </source>
</evidence>
<name>U5MUR3_CLOSA</name>
<dbReference type="PATRIC" id="fig|1345695.10.peg.3004"/>